<dbReference type="PROSITE" id="PS00041">
    <property type="entry name" value="HTH_ARAC_FAMILY_1"/>
    <property type="match status" value="1"/>
</dbReference>
<proteinExistence type="predicted"/>
<dbReference type="InterPro" id="IPR018062">
    <property type="entry name" value="HTH_AraC-typ_CS"/>
</dbReference>
<evidence type="ECO:0000256" key="1">
    <source>
        <dbReference type="ARBA" id="ARBA00023015"/>
    </source>
</evidence>
<dbReference type="EMBL" id="CAJVAS010000032">
    <property type="protein sequence ID" value="CAG7645803.1"/>
    <property type="molecule type" value="Genomic_DNA"/>
</dbReference>
<name>A0A916K5S5_9BACL</name>
<keyword evidence="7" id="KW-1185">Reference proteome</keyword>
<sequence>MIQETIQRTAASRSLFFKLLTSFIVIILLLVSFNFVSYRFFLTNIQGEIIKNNSLNLNATVNNYEKHLSLVRNLGLSLYFNDKAPMLSSRQPDGTFYDVAYQVRKDLQQMLQNPLLYLNNMIYLFPDRSAVIEKDGSSRLDSMFTKFYKSDRYTPDFWREEFGKPFNFKVYPSASFTEQGLENEVAKGSFMPLLIKNSYNSQFAIIALLDSAKLYDAFFQPSLGNRFYISNSDGELLFSASGETDRPAFPALPARQGFVKKGSDYYFYQQGGDSGFTYMSVIPNEKIASQIVRMNILLAMLLVAALVISIGVSIVFSLKMNNPIANIVKSIQQLNFAASPRSRIKEFDLISDELRDLFKRNQDINTDLNQKNDVLKNYAYLNKIKMIHTQMGDGKLQPEPNKPFLLVLFQLSFLQRFQEELEVEQNRASYYIREFIQSHFAEYYKDCLTFQMERDQILSLIFPEETGGRDVTEILQFFKQVFDMDKKYCLITVAFSPTYRDSSEFTAAYDYLLQRIKLRKLGEETQIITEGDTMPEKTGWSAQEEQEFTANLLAGNENGVLQLVKRTLHAMHRKDATAAQFAAYAGEIVQKVDRAFDSLRLEMETALPSCSPYDQIRDCYQFEDYERFMSYFLASASALIKKKKAETDYITSFVIEYVEANYQEDLSLDLLADKLNISPAYLSTYFKEKKGTNFSDYVNTFRIRKAQELLLQTDLKIQDVSQLVGYQSVNSFIRMFKKSLGVPPGEFRKANEEWGRA</sequence>
<dbReference type="PANTHER" id="PTHR43280">
    <property type="entry name" value="ARAC-FAMILY TRANSCRIPTIONAL REGULATOR"/>
    <property type="match status" value="1"/>
</dbReference>
<evidence type="ECO:0000313" key="6">
    <source>
        <dbReference type="EMBL" id="CAG7645803.1"/>
    </source>
</evidence>
<dbReference type="RefSeq" id="WP_218094739.1">
    <property type="nucleotide sequence ID" value="NZ_CAJVAS010000032.1"/>
</dbReference>
<dbReference type="AlphaFoldDB" id="A0A916K5S5"/>
<dbReference type="Proteomes" id="UP000693672">
    <property type="component" value="Unassembled WGS sequence"/>
</dbReference>
<keyword evidence="1" id="KW-0805">Transcription regulation</keyword>
<keyword evidence="2" id="KW-0238">DNA-binding</keyword>
<comment type="caution">
    <text evidence="6">The sequence shown here is derived from an EMBL/GenBank/DDBJ whole genome shotgun (WGS) entry which is preliminary data.</text>
</comment>
<dbReference type="Pfam" id="PF12833">
    <property type="entry name" value="HTH_18"/>
    <property type="match status" value="1"/>
</dbReference>
<dbReference type="PROSITE" id="PS01124">
    <property type="entry name" value="HTH_ARAC_FAMILY_2"/>
    <property type="match status" value="1"/>
</dbReference>
<gene>
    <name evidence="6" type="primary">rhaS_36</name>
    <name evidence="6" type="ORF">PAESOLCIP111_05026</name>
</gene>
<feature type="transmembrane region" description="Helical" evidence="4">
    <location>
        <begin position="15"/>
        <end position="36"/>
    </location>
</feature>
<protein>
    <submittedName>
        <fullName evidence="6">HTH-type transcriptional activator RhaS</fullName>
    </submittedName>
</protein>
<keyword evidence="4" id="KW-0472">Membrane</keyword>
<dbReference type="SMART" id="SM00342">
    <property type="entry name" value="HTH_ARAC"/>
    <property type="match status" value="1"/>
</dbReference>
<dbReference type="GO" id="GO:0043565">
    <property type="term" value="F:sequence-specific DNA binding"/>
    <property type="evidence" value="ECO:0007669"/>
    <property type="project" value="InterPro"/>
</dbReference>
<dbReference type="PANTHER" id="PTHR43280:SF28">
    <property type="entry name" value="HTH-TYPE TRANSCRIPTIONAL ACTIVATOR RHAS"/>
    <property type="match status" value="1"/>
</dbReference>
<evidence type="ECO:0000259" key="5">
    <source>
        <dbReference type="PROSITE" id="PS01124"/>
    </source>
</evidence>
<evidence type="ECO:0000256" key="2">
    <source>
        <dbReference type="ARBA" id="ARBA00023125"/>
    </source>
</evidence>
<keyword evidence="4" id="KW-1133">Transmembrane helix</keyword>
<keyword evidence="3" id="KW-0804">Transcription</keyword>
<dbReference type="GO" id="GO:0003700">
    <property type="term" value="F:DNA-binding transcription factor activity"/>
    <property type="evidence" value="ECO:0007669"/>
    <property type="project" value="InterPro"/>
</dbReference>
<evidence type="ECO:0000256" key="3">
    <source>
        <dbReference type="ARBA" id="ARBA00023163"/>
    </source>
</evidence>
<accession>A0A916K5S5</accession>
<evidence type="ECO:0000313" key="7">
    <source>
        <dbReference type="Proteomes" id="UP000693672"/>
    </source>
</evidence>
<dbReference type="InterPro" id="IPR018060">
    <property type="entry name" value="HTH_AraC"/>
</dbReference>
<feature type="domain" description="HTH araC/xylS-type" evidence="5">
    <location>
        <begin position="652"/>
        <end position="750"/>
    </location>
</feature>
<reference evidence="6" key="1">
    <citation type="submission" date="2021-06" db="EMBL/GenBank/DDBJ databases">
        <authorList>
            <person name="Criscuolo A."/>
        </authorList>
    </citation>
    <scope>NUCLEOTIDE SEQUENCE</scope>
    <source>
        <strain evidence="6">CIP111600</strain>
    </source>
</reference>
<organism evidence="6 7">
    <name type="scientific">Paenibacillus solanacearum</name>
    <dbReference type="NCBI Taxonomy" id="2048548"/>
    <lineage>
        <taxon>Bacteria</taxon>
        <taxon>Bacillati</taxon>
        <taxon>Bacillota</taxon>
        <taxon>Bacilli</taxon>
        <taxon>Bacillales</taxon>
        <taxon>Paenibacillaceae</taxon>
        <taxon>Paenibacillus</taxon>
    </lineage>
</organism>
<feature type="transmembrane region" description="Helical" evidence="4">
    <location>
        <begin position="296"/>
        <end position="318"/>
    </location>
</feature>
<keyword evidence="4" id="KW-0812">Transmembrane</keyword>
<evidence type="ECO:0000256" key="4">
    <source>
        <dbReference type="SAM" id="Phobius"/>
    </source>
</evidence>